<keyword evidence="4" id="KW-0472">Membrane</keyword>
<dbReference type="EMBL" id="JAGHKO010000001">
    <property type="protein sequence ID" value="MBO9201010.1"/>
    <property type="molecule type" value="Genomic_DNA"/>
</dbReference>
<organism evidence="8 9">
    <name type="scientific">Niastella soli</name>
    <dbReference type="NCBI Taxonomy" id="2821487"/>
    <lineage>
        <taxon>Bacteria</taxon>
        <taxon>Pseudomonadati</taxon>
        <taxon>Bacteroidota</taxon>
        <taxon>Chitinophagia</taxon>
        <taxon>Chitinophagales</taxon>
        <taxon>Chitinophagaceae</taxon>
        <taxon>Niastella</taxon>
    </lineage>
</organism>
<dbReference type="Pfam" id="PF14322">
    <property type="entry name" value="SusD-like_3"/>
    <property type="match status" value="1"/>
</dbReference>
<dbReference type="RefSeq" id="WP_209139041.1">
    <property type="nucleotide sequence ID" value="NZ_JAGHKO010000001.1"/>
</dbReference>
<evidence type="ECO:0000313" key="8">
    <source>
        <dbReference type="EMBL" id="MBO9201010.1"/>
    </source>
</evidence>
<comment type="similarity">
    <text evidence="2">Belongs to the SusD family.</text>
</comment>
<keyword evidence="3" id="KW-0732">Signal</keyword>
<dbReference type="InterPro" id="IPR033985">
    <property type="entry name" value="SusD-like_N"/>
</dbReference>
<evidence type="ECO:0000313" key="9">
    <source>
        <dbReference type="Proteomes" id="UP000677244"/>
    </source>
</evidence>
<dbReference type="Proteomes" id="UP000677244">
    <property type="component" value="Unassembled WGS sequence"/>
</dbReference>
<accession>A0ABS3YUB0</accession>
<comment type="caution">
    <text evidence="8">The sequence shown here is derived from an EMBL/GenBank/DDBJ whole genome shotgun (WGS) entry which is preliminary data.</text>
</comment>
<keyword evidence="9" id="KW-1185">Reference proteome</keyword>
<evidence type="ECO:0000259" key="7">
    <source>
        <dbReference type="Pfam" id="PF14322"/>
    </source>
</evidence>
<comment type="subcellular location">
    <subcellularLocation>
        <location evidence="1">Cell outer membrane</location>
    </subcellularLocation>
</comment>
<dbReference type="InterPro" id="IPR011990">
    <property type="entry name" value="TPR-like_helical_dom_sf"/>
</dbReference>
<evidence type="ECO:0000256" key="2">
    <source>
        <dbReference type="ARBA" id="ARBA00006275"/>
    </source>
</evidence>
<protein>
    <submittedName>
        <fullName evidence="8">RagB/SusD family nutrient uptake outer membrane protein</fullName>
    </submittedName>
</protein>
<sequence length="481" mass="53524">MKTKIFLSIFFITAIITGCKKSFLELAPVSNNSTNNFFKTKSDFDLAVNNAYSTLYTMYGPTGLVSYCGELMSDNATLYTVAGSGSITVGDRWAFRDYTLNPANNVVNQLWNDSYVSLYNLNIVLDRIQDATSLDAGYVTQVTAEMRFLRGMYYFYMVQAWGDVPLVTKPLTPGEAFTTGRTPRAEVYNQVIDDLKYAGDNLTAPDKVPAAGRASKGAALTLLGKVYLTMGNKTAAAQTLQQVYSSYNGNAYNLLPEFGSLWGATLAQKNTKESIFEIQYKGGANNPSSTYWPAFAPFENFAITRFGGGMNQVTDDLYNEYETGDKRRDTSFELGYLKGGNWIAIKFQKKWKDANAPIVNAAESCNNNFIIIRYADVLLMLTEATGDVQYMNRVRARAGLPLYGTAGYPAAQYPTLDLAIEHERRMEFAMEFHRWFDLKRTGRAVPVLSAKGKPVNANKLLLPIPQFARDQNPDLGQNDGY</sequence>
<dbReference type="SUPFAM" id="SSF48452">
    <property type="entry name" value="TPR-like"/>
    <property type="match status" value="1"/>
</dbReference>
<evidence type="ECO:0000259" key="6">
    <source>
        <dbReference type="Pfam" id="PF07980"/>
    </source>
</evidence>
<dbReference type="Pfam" id="PF07980">
    <property type="entry name" value="SusD_RagB"/>
    <property type="match status" value="1"/>
</dbReference>
<evidence type="ECO:0000256" key="1">
    <source>
        <dbReference type="ARBA" id="ARBA00004442"/>
    </source>
</evidence>
<reference evidence="8 9" key="1">
    <citation type="submission" date="2021-03" db="EMBL/GenBank/DDBJ databases">
        <title>Assistant Professor.</title>
        <authorList>
            <person name="Huq M.A."/>
        </authorList>
    </citation>
    <scope>NUCLEOTIDE SEQUENCE [LARGE SCALE GENOMIC DNA]</scope>
    <source>
        <strain evidence="8 9">MAH-29</strain>
    </source>
</reference>
<feature type="domain" description="RagB/SusD" evidence="6">
    <location>
        <begin position="348"/>
        <end position="481"/>
    </location>
</feature>
<proteinExistence type="inferred from homology"/>
<gene>
    <name evidence="8" type="ORF">J7I42_12090</name>
</gene>
<feature type="domain" description="SusD-like N-terminal" evidence="7">
    <location>
        <begin position="23"/>
        <end position="228"/>
    </location>
</feature>
<evidence type="ECO:0000256" key="4">
    <source>
        <dbReference type="ARBA" id="ARBA00023136"/>
    </source>
</evidence>
<keyword evidence="5" id="KW-0998">Cell outer membrane</keyword>
<name>A0ABS3YUB0_9BACT</name>
<evidence type="ECO:0000256" key="3">
    <source>
        <dbReference type="ARBA" id="ARBA00022729"/>
    </source>
</evidence>
<dbReference type="CDD" id="cd08977">
    <property type="entry name" value="SusD"/>
    <property type="match status" value="1"/>
</dbReference>
<evidence type="ECO:0000256" key="5">
    <source>
        <dbReference type="ARBA" id="ARBA00023237"/>
    </source>
</evidence>
<dbReference type="PROSITE" id="PS51257">
    <property type="entry name" value="PROKAR_LIPOPROTEIN"/>
    <property type="match status" value="1"/>
</dbReference>
<dbReference type="InterPro" id="IPR012944">
    <property type="entry name" value="SusD_RagB_dom"/>
</dbReference>
<dbReference type="Gene3D" id="1.25.40.390">
    <property type="match status" value="1"/>
</dbReference>